<feature type="chain" id="PRO_5016688893" evidence="1">
    <location>
        <begin position="26"/>
        <end position="779"/>
    </location>
</feature>
<accession>A0A378TUY6</accession>
<sequence length="779" mass="86158">MPKIPQMPKPSLKALSLAMASVLLCACQSTSSTHSTTPTPAHNITHIDKSLSPSKLAQHDLVTALRQHMNAERYAVSTYHYAVKPLAVSEIDKDSDSAFTTFIKVMDYKDKAHKTDDDASEPYMTISDYLGEDGELGDLPYLRYDDEQNGLTPDTVTRAVGMSEEYQAVSDEIKMLAYELENHTFTSAYINMGDFVKDNGRFDQQAFKKHINDFDRSFQAKANALLTTAQGYQKQDIHQLQACATTFKQDAINTAKHIKTADDITNHDNELFSLATFVNACTYAVTGGTQLLHPYHYISNQTTQQELQQQASAKECATHAIAQNQALVQSGKDHIKHADEFNAVREEYTSCHISLAESAMDDDYYYESYDPYSGVFGSLRACREMKEQEREQGKTDVKSRDYGLSSLLGGIFKMNRTPEQVTAQNLYQYQHLSIQGLSHHEPSAKRSQHLWSIDYDSPTATYSMQLPVRADHAKGELTADVSAVLPLVALISPKHAPLPKDVPDGLMSFVLPDELQKQIPTDVIYTAISDGIIAGMEGLNGEKFTPMDISQDAFAKEVGASRAIKVEFGAKEMGKAYAIIAKHVGRDLHAYVNKHPEHYADKVSDHTDADGNPISTPNTIKSIIDNFTMLNSSYRTDDAGGLFGAVEGILPFALNTTSYVYLDRQGNIIATQTLSSLDEHISGMTTQSLNQVRYDKGLFDKHALARQFKDTFAKTTAVDGVALIKQAKKENEQQYEALMARYGYDYELSPSDDHECEGDTACAAAEAATAAAMAAEEAR</sequence>
<dbReference type="Proteomes" id="UP000254437">
    <property type="component" value="Unassembled WGS sequence"/>
</dbReference>
<evidence type="ECO:0000313" key="3">
    <source>
        <dbReference type="Proteomes" id="UP000254437"/>
    </source>
</evidence>
<feature type="signal peptide" evidence="1">
    <location>
        <begin position="1"/>
        <end position="25"/>
    </location>
</feature>
<dbReference type="RefSeq" id="WP_115008011.1">
    <property type="nucleotide sequence ID" value="NZ_UGQU01000003.1"/>
</dbReference>
<name>A0A378TUY6_MORLA</name>
<gene>
    <name evidence="2" type="ORF">NCTC10359_02138</name>
</gene>
<dbReference type="PROSITE" id="PS51257">
    <property type="entry name" value="PROKAR_LIPOPROTEIN"/>
    <property type="match status" value="1"/>
</dbReference>
<dbReference type="EMBL" id="UGQU01000003">
    <property type="protein sequence ID" value="STZ63702.1"/>
    <property type="molecule type" value="Genomic_DNA"/>
</dbReference>
<evidence type="ECO:0000313" key="2">
    <source>
        <dbReference type="EMBL" id="STZ63702.1"/>
    </source>
</evidence>
<reference evidence="2 3" key="1">
    <citation type="submission" date="2018-06" db="EMBL/GenBank/DDBJ databases">
        <authorList>
            <consortium name="Pathogen Informatics"/>
            <person name="Doyle S."/>
        </authorList>
    </citation>
    <scope>NUCLEOTIDE SEQUENCE [LARGE SCALE GENOMIC DNA]</scope>
    <source>
        <strain evidence="2 3">NCTC10359</strain>
    </source>
</reference>
<organism evidence="2 3">
    <name type="scientific">Moraxella lacunata</name>
    <dbReference type="NCBI Taxonomy" id="477"/>
    <lineage>
        <taxon>Bacteria</taxon>
        <taxon>Pseudomonadati</taxon>
        <taxon>Pseudomonadota</taxon>
        <taxon>Gammaproteobacteria</taxon>
        <taxon>Moraxellales</taxon>
        <taxon>Moraxellaceae</taxon>
        <taxon>Moraxella</taxon>
    </lineage>
</organism>
<dbReference type="AlphaFoldDB" id="A0A378TUY6"/>
<protein>
    <submittedName>
        <fullName evidence="2">Uncharacterized protein</fullName>
    </submittedName>
</protein>
<evidence type="ECO:0000256" key="1">
    <source>
        <dbReference type="SAM" id="SignalP"/>
    </source>
</evidence>
<proteinExistence type="predicted"/>
<keyword evidence="1" id="KW-0732">Signal</keyword>
<dbReference type="STRING" id="477.A9309_02685"/>